<evidence type="ECO:0000313" key="3">
    <source>
        <dbReference type="Proteomes" id="UP000032300"/>
    </source>
</evidence>
<protein>
    <submittedName>
        <fullName evidence="2">Uncharacterized protein</fullName>
    </submittedName>
</protein>
<reference evidence="2 3" key="2">
    <citation type="submission" date="2015-02" db="EMBL/GenBank/DDBJ databases">
        <title>The complete genome of Sphingomonas hengshuiensis sp. WHSC-8 isolated from soil of Hengshui Lake.</title>
        <authorList>
            <person name="Wei S."/>
            <person name="Guo J."/>
            <person name="Su C."/>
            <person name="Wu R."/>
            <person name="Zhang Z."/>
            <person name="Liang K."/>
            <person name="Li H."/>
            <person name="Wang T."/>
            <person name="Liu H."/>
            <person name="Zhang C."/>
            <person name="Li Z."/>
            <person name="Wang Q."/>
            <person name="Meng J."/>
        </authorList>
    </citation>
    <scope>NUCLEOTIDE SEQUENCE [LARGE SCALE GENOMIC DNA]</scope>
    <source>
        <strain evidence="2 3">WHSC-8</strain>
    </source>
</reference>
<dbReference type="AlphaFoldDB" id="A0A7U4J948"/>
<dbReference type="EMBL" id="CP010836">
    <property type="protein sequence ID" value="AJP72527.1"/>
    <property type="molecule type" value="Genomic_DNA"/>
</dbReference>
<feature type="compositionally biased region" description="Basic residues" evidence="1">
    <location>
        <begin position="1"/>
        <end position="22"/>
    </location>
</feature>
<proteinExistence type="predicted"/>
<dbReference type="Proteomes" id="UP000032300">
    <property type="component" value="Chromosome"/>
</dbReference>
<dbReference type="KEGG" id="sphi:TS85_13200"/>
<keyword evidence="3" id="KW-1185">Reference proteome</keyword>
<gene>
    <name evidence="2" type="ORF">TS85_13200</name>
</gene>
<evidence type="ECO:0000313" key="2">
    <source>
        <dbReference type="EMBL" id="AJP72527.1"/>
    </source>
</evidence>
<name>A0A7U4J948_9SPHN</name>
<evidence type="ECO:0000256" key="1">
    <source>
        <dbReference type="SAM" id="MobiDB-lite"/>
    </source>
</evidence>
<feature type="region of interest" description="Disordered" evidence="1">
    <location>
        <begin position="1"/>
        <end position="24"/>
    </location>
</feature>
<organism evidence="2 3">
    <name type="scientific">Sphingomonas hengshuiensis</name>
    <dbReference type="NCBI Taxonomy" id="1609977"/>
    <lineage>
        <taxon>Bacteria</taxon>
        <taxon>Pseudomonadati</taxon>
        <taxon>Pseudomonadota</taxon>
        <taxon>Alphaproteobacteria</taxon>
        <taxon>Sphingomonadales</taxon>
        <taxon>Sphingomonadaceae</taxon>
        <taxon>Sphingomonas</taxon>
    </lineage>
</organism>
<accession>A0A7U4J948</accession>
<reference evidence="2 3" key="1">
    <citation type="journal article" date="2015" name="Int. J. Syst. Evol. Microbiol.">
        <title>Sphingomonas hengshuiensis sp. nov., isolated from lake wetland.</title>
        <authorList>
            <person name="Wei S."/>
            <person name="Wang T."/>
            <person name="Liu H."/>
            <person name="Zhang C."/>
            <person name="Guo J."/>
            <person name="Wang Q."/>
            <person name="Liang K."/>
            <person name="Zhang Z."/>
        </authorList>
    </citation>
    <scope>NUCLEOTIDE SEQUENCE [LARGE SCALE GENOMIC DNA]</scope>
    <source>
        <strain evidence="2 3">WHSC-8</strain>
    </source>
</reference>
<sequence>MPKVGRQQKPKRRHHPLRRPRRREMLARFEPDPAFLQQPRQFVMLAGALQEAWRFREYEQE</sequence>